<evidence type="ECO:0000256" key="4">
    <source>
        <dbReference type="ARBA" id="ARBA00023136"/>
    </source>
</evidence>
<gene>
    <name evidence="7" type="ORF">IZO911_LOCUS37619</name>
    <name evidence="8" type="ORF">KXQ929_LOCUS9023</name>
</gene>
<organism evidence="7 9">
    <name type="scientific">Adineta steineri</name>
    <dbReference type="NCBI Taxonomy" id="433720"/>
    <lineage>
        <taxon>Eukaryota</taxon>
        <taxon>Metazoa</taxon>
        <taxon>Spiralia</taxon>
        <taxon>Gnathifera</taxon>
        <taxon>Rotifera</taxon>
        <taxon>Eurotatoria</taxon>
        <taxon>Bdelloidea</taxon>
        <taxon>Adinetida</taxon>
        <taxon>Adinetidae</taxon>
        <taxon>Adineta</taxon>
    </lineage>
</organism>
<dbReference type="InterPro" id="IPR017452">
    <property type="entry name" value="GPCR_Rhodpsn_7TM"/>
</dbReference>
<proteinExistence type="predicted"/>
<dbReference type="EMBL" id="CAJOBB010000401">
    <property type="protein sequence ID" value="CAF3671543.1"/>
    <property type="molecule type" value="Genomic_DNA"/>
</dbReference>
<evidence type="ECO:0000256" key="5">
    <source>
        <dbReference type="SAM" id="Phobius"/>
    </source>
</evidence>
<keyword evidence="2 5" id="KW-0812">Transmembrane</keyword>
<dbReference type="EMBL" id="CAJNOE010000966">
    <property type="protein sequence ID" value="CAF1366545.1"/>
    <property type="molecule type" value="Genomic_DNA"/>
</dbReference>
<evidence type="ECO:0000313" key="9">
    <source>
        <dbReference type="Proteomes" id="UP000663860"/>
    </source>
</evidence>
<feature type="domain" description="G-protein coupled receptors family 1 profile" evidence="6">
    <location>
        <begin position="1"/>
        <end position="218"/>
    </location>
</feature>
<dbReference type="AlphaFoldDB" id="A0A815IPY5"/>
<evidence type="ECO:0000256" key="3">
    <source>
        <dbReference type="ARBA" id="ARBA00022989"/>
    </source>
</evidence>
<feature type="transmembrane region" description="Helical" evidence="5">
    <location>
        <begin position="18"/>
        <end position="39"/>
    </location>
</feature>
<evidence type="ECO:0000256" key="2">
    <source>
        <dbReference type="ARBA" id="ARBA00022692"/>
    </source>
</evidence>
<keyword evidence="3 5" id="KW-1133">Transmembrane helix</keyword>
<evidence type="ECO:0000259" key="6">
    <source>
        <dbReference type="PROSITE" id="PS50262"/>
    </source>
</evidence>
<evidence type="ECO:0000313" key="7">
    <source>
        <dbReference type="EMBL" id="CAF1366545.1"/>
    </source>
</evidence>
<comment type="caution">
    <text evidence="7">The sequence shown here is derived from an EMBL/GenBank/DDBJ whole genome shotgun (WGS) entry which is preliminary data.</text>
</comment>
<comment type="subcellular location">
    <subcellularLocation>
        <location evidence="1">Membrane</location>
    </subcellularLocation>
</comment>
<evidence type="ECO:0000313" key="8">
    <source>
        <dbReference type="EMBL" id="CAF3671543.1"/>
    </source>
</evidence>
<feature type="transmembrane region" description="Helical" evidence="5">
    <location>
        <begin position="102"/>
        <end position="120"/>
    </location>
</feature>
<dbReference type="Gene3D" id="1.20.1070.10">
    <property type="entry name" value="Rhodopsin 7-helix transmembrane proteins"/>
    <property type="match status" value="1"/>
</dbReference>
<feature type="transmembrane region" description="Helical" evidence="5">
    <location>
        <begin position="154"/>
        <end position="179"/>
    </location>
</feature>
<dbReference type="SUPFAM" id="SSF81321">
    <property type="entry name" value="Family A G protein-coupled receptor-like"/>
    <property type="match status" value="1"/>
</dbReference>
<name>A0A815IPY5_9BILA</name>
<feature type="transmembrane region" description="Helical" evidence="5">
    <location>
        <begin position="59"/>
        <end position="82"/>
    </location>
</feature>
<evidence type="ECO:0000256" key="1">
    <source>
        <dbReference type="ARBA" id="ARBA00004370"/>
    </source>
</evidence>
<keyword evidence="4 5" id="KW-0472">Membrane</keyword>
<feature type="transmembrane region" description="Helical" evidence="5">
    <location>
        <begin position="206"/>
        <end position="231"/>
    </location>
</feature>
<dbReference type="GO" id="GO:0016020">
    <property type="term" value="C:membrane"/>
    <property type="evidence" value="ECO:0007669"/>
    <property type="project" value="UniProtKB-SubCell"/>
</dbReference>
<reference evidence="7" key="1">
    <citation type="submission" date="2021-02" db="EMBL/GenBank/DDBJ databases">
        <authorList>
            <person name="Nowell W R."/>
        </authorList>
    </citation>
    <scope>NUCLEOTIDE SEQUENCE</scope>
</reference>
<protein>
    <recommendedName>
        <fullName evidence="6">G-protein coupled receptors family 1 profile domain-containing protein</fullName>
    </recommendedName>
</protein>
<dbReference type="Proteomes" id="UP000663860">
    <property type="component" value="Unassembled WGS sequence"/>
</dbReference>
<sequence>MSILTFHMKKTRNVGCGYYLLISSWTSICLIIMLTIKFWELLLSQMTILTNRSFLDINCLLLDVIIKVLIAFNDWLNTYVSIEQAVNIRKDVRFNKTKSRQISKWVILIILIVTILTHLHDPIRRQLIDDIDIDEKRIWCIVQYSSSVSTWNSFITFIHFLMPFLINLLGIIFTIISIARSRSNLQRRLPFIDHLRLQLKQQRSRLVASFVFILLALVRLIISFTSGLPFLPSMMTFFVYVLPSKTYKDEFNLSVKQKFRRLRSLY</sequence>
<accession>A0A815IPY5</accession>
<dbReference type="PROSITE" id="PS50262">
    <property type="entry name" value="G_PROTEIN_RECEP_F1_2"/>
    <property type="match status" value="1"/>
</dbReference>
<dbReference type="Proteomes" id="UP000663868">
    <property type="component" value="Unassembled WGS sequence"/>
</dbReference>